<dbReference type="InterPro" id="IPR017943">
    <property type="entry name" value="Bactericidal_perm-incr_a/b_dom"/>
</dbReference>
<evidence type="ECO:0000256" key="3">
    <source>
        <dbReference type="ARBA" id="ARBA00022525"/>
    </source>
</evidence>
<feature type="domain" description="Lipid-binding serum glycoprotein C-terminal" evidence="8">
    <location>
        <begin position="274"/>
        <end position="506"/>
    </location>
</feature>
<evidence type="ECO:0000256" key="1">
    <source>
        <dbReference type="ARBA" id="ARBA00004613"/>
    </source>
</evidence>
<comment type="subcellular location">
    <subcellularLocation>
        <location evidence="1">Secreted</location>
    </subcellularLocation>
</comment>
<evidence type="ECO:0000259" key="7">
    <source>
        <dbReference type="SMART" id="SM00328"/>
    </source>
</evidence>
<dbReference type="GO" id="GO:0008289">
    <property type="term" value="F:lipid binding"/>
    <property type="evidence" value="ECO:0007669"/>
    <property type="project" value="InterPro"/>
</dbReference>
<dbReference type="SMART" id="SM00329">
    <property type="entry name" value="BPI2"/>
    <property type="match status" value="1"/>
</dbReference>
<dbReference type="GO" id="GO:0005615">
    <property type="term" value="C:extracellular space"/>
    <property type="evidence" value="ECO:0000318"/>
    <property type="project" value="GO_Central"/>
</dbReference>
<dbReference type="InterPro" id="IPR017942">
    <property type="entry name" value="Lipid-bd_serum_glycop_N"/>
</dbReference>
<name>A0A9J7LC76_BRAFL</name>
<feature type="chain" id="PRO_5039954860" evidence="6">
    <location>
        <begin position="26"/>
        <end position="514"/>
    </location>
</feature>
<dbReference type="SUPFAM" id="SSF55394">
    <property type="entry name" value="Bactericidal permeability-increasing protein, BPI"/>
    <property type="match status" value="2"/>
</dbReference>
<evidence type="ECO:0000256" key="6">
    <source>
        <dbReference type="SAM" id="SignalP"/>
    </source>
</evidence>
<keyword evidence="4" id="KW-1015">Disulfide bond</keyword>
<dbReference type="Pfam" id="PF01273">
    <property type="entry name" value="LBP_BPI_CETP"/>
    <property type="match status" value="1"/>
</dbReference>
<dbReference type="PANTHER" id="PTHR10504">
    <property type="entry name" value="BACTERICIDAL PERMEABILITY-INCREASING BPI PROTEIN-RELATED"/>
    <property type="match status" value="1"/>
</dbReference>
<dbReference type="InterPro" id="IPR032942">
    <property type="entry name" value="BPI/LBP/Plunc"/>
</dbReference>
<organism evidence="9 10">
    <name type="scientific">Branchiostoma floridae</name>
    <name type="common">Florida lancelet</name>
    <name type="synonym">Amphioxus</name>
    <dbReference type="NCBI Taxonomy" id="7739"/>
    <lineage>
        <taxon>Eukaryota</taxon>
        <taxon>Metazoa</taxon>
        <taxon>Chordata</taxon>
        <taxon>Cephalochordata</taxon>
        <taxon>Leptocardii</taxon>
        <taxon>Amphioxiformes</taxon>
        <taxon>Branchiostomatidae</taxon>
        <taxon>Branchiostoma</taxon>
    </lineage>
</organism>
<feature type="signal peptide" evidence="6">
    <location>
        <begin position="1"/>
        <end position="25"/>
    </location>
</feature>
<dbReference type="PANTHER" id="PTHR10504:SF131">
    <property type="entry name" value="BPI2 DOMAIN-CONTAINING PROTEIN"/>
    <property type="match status" value="1"/>
</dbReference>
<gene>
    <name evidence="10" type="primary">LOC118418420</name>
</gene>
<dbReference type="FunFam" id="3.15.10.10:FF:000001">
    <property type="entry name" value="phospholipid transfer protein-like"/>
    <property type="match status" value="1"/>
</dbReference>
<keyword evidence="9" id="KW-1185">Reference proteome</keyword>
<comment type="similarity">
    <text evidence="2">Belongs to the BPI/LBP/Plunc superfamily. BPI/LBP family.</text>
</comment>
<proteinExistence type="inferred from homology"/>
<dbReference type="Pfam" id="PF02886">
    <property type="entry name" value="LBP_BPI_CETP_C"/>
    <property type="match status" value="1"/>
</dbReference>
<reference evidence="9" key="1">
    <citation type="journal article" date="2020" name="Nat. Ecol. Evol.">
        <title>Deeply conserved synteny resolves early events in vertebrate evolution.</title>
        <authorList>
            <person name="Simakov O."/>
            <person name="Marletaz F."/>
            <person name="Yue J.X."/>
            <person name="O'Connell B."/>
            <person name="Jenkins J."/>
            <person name="Brandt A."/>
            <person name="Calef R."/>
            <person name="Tung C.H."/>
            <person name="Huang T.K."/>
            <person name="Schmutz J."/>
            <person name="Satoh N."/>
            <person name="Yu J.K."/>
            <person name="Putnam N.H."/>
            <person name="Green R.E."/>
            <person name="Rokhsar D.S."/>
        </authorList>
    </citation>
    <scope>NUCLEOTIDE SEQUENCE [LARGE SCALE GENOMIC DNA]</scope>
    <source>
        <strain evidence="9">S238N-H82</strain>
    </source>
</reference>
<evidence type="ECO:0000259" key="8">
    <source>
        <dbReference type="SMART" id="SM00329"/>
    </source>
</evidence>
<dbReference type="Gene3D" id="3.15.10.10">
    <property type="entry name" value="Bactericidal permeability-increasing protein, domain 1"/>
    <property type="match status" value="1"/>
</dbReference>
<dbReference type="GeneID" id="118418420"/>
<evidence type="ECO:0000313" key="9">
    <source>
        <dbReference type="Proteomes" id="UP000001554"/>
    </source>
</evidence>
<keyword evidence="5" id="KW-0325">Glycoprotein</keyword>
<accession>A0A9J7LC76</accession>
<dbReference type="FunFam" id="3.15.20.10:FF:000001">
    <property type="entry name" value="Phospholipid transfer protein"/>
    <property type="match status" value="1"/>
</dbReference>
<feature type="domain" description="Lipid-binding serum glycoprotein N-terminal" evidence="7">
    <location>
        <begin position="33"/>
        <end position="259"/>
    </location>
</feature>
<dbReference type="Proteomes" id="UP000001554">
    <property type="component" value="Chromosome 6"/>
</dbReference>
<dbReference type="OrthoDB" id="10255543at2759"/>
<dbReference type="InterPro" id="IPR001124">
    <property type="entry name" value="Lipid-bd_serum_glycop_C"/>
</dbReference>
<dbReference type="AlphaFoldDB" id="A0A9J7LC76"/>
<reference evidence="10" key="2">
    <citation type="submission" date="2025-08" db="UniProtKB">
        <authorList>
            <consortium name="RefSeq"/>
        </authorList>
    </citation>
    <scope>IDENTIFICATION</scope>
    <source>
        <strain evidence="10">S238N-H82</strain>
        <tissue evidence="10">Testes</tissue>
    </source>
</reference>
<evidence type="ECO:0000313" key="10">
    <source>
        <dbReference type="RefSeq" id="XP_035680212.1"/>
    </source>
</evidence>
<evidence type="ECO:0000256" key="5">
    <source>
        <dbReference type="ARBA" id="ARBA00023180"/>
    </source>
</evidence>
<keyword evidence="3" id="KW-0964">Secreted</keyword>
<keyword evidence="6" id="KW-0732">Signal</keyword>
<sequence>MKLLCARVLALLLALVAAVFHGAHGRNPGLKAKVTEFGLTYGMKVFLSVLKDRAQQIQIPNQSGRADVVIGKVDYQFTNIKMTSFNIGGTSLPVVPREGLRLRANGVSASLNGNWHYSAKVAFIPIRDGGTLSLSIREVSLDVVIRLGKDPQDRPTISVGSCSAHIGDVSVTFHGGASWLYNLFKGAIENTIKKQLDSEICKSVSKAIDEDVEKSFAQIKVLEPVGKFADLDLGLEEAPSFLTNSMDLPLKAAVVPRDSRITVPVSPGPIPEVPETSRMIYLYGSEYVGNAIAYIYHKAGQLRHVLKPKDIPKDLPFKLNTTYLAGLVPKVGELYPDMGVELVLNTSLPPHLSIRPGRATLTGYGNVHVYATPQDKPAVYLFSINVTMDLGAEVKLIGELLYGNVSMDPNKIKISTFGSTIGPVPSFGLDFGIRALCEATVPWINTFALDNRFEGMLTVWTSRDFCRQGAVPAIHYLAQGIPFRLKDVLFENAQVVMHQGFISIGTDLRYTGNF</sequence>
<protein>
    <submittedName>
        <fullName evidence="10">Lipopolysaccharide-binding protein-like isoform X3</fullName>
    </submittedName>
</protein>
<dbReference type="RefSeq" id="XP_035680212.1">
    <property type="nucleotide sequence ID" value="XM_035824319.1"/>
</dbReference>
<dbReference type="Gene3D" id="3.15.20.10">
    <property type="entry name" value="Bactericidal permeability-increasing protein, domain 2"/>
    <property type="match status" value="1"/>
</dbReference>
<evidence type="ECO:0000256" key="4">
    <source>
        <dbReference type="ARBA" id="ARBA00023157"/>
    </source>
</evidence>
<evidence type="ECO:0000256" key="2">
    <source>
        <dbReference type="ARBA" id="ARBA00007292"/>
    </source>
</evidence>
<dbReference type="SMART" id="SM00328">
    <property type="entry name" value="BPI1"/>
    <property type="match status" value="1"/>
</dbReference>